<name>A0ABP0ULM2_9BRYO</name>
<dbReference type="PANTHER" id="PTHR34376:SF2">
    <property type="entry name" value="SERINE PROTEASE INHIBITOR, KAZAL-TYPE FAMILY PROTEIN"/>
    <property type="match status" value="1"/>
</dbReference>
<evidence type="ECO:0000313" key="3">
    <source>
        <dbReference type="EMBL" id="CAK9224347.1"/>
    </source>
</evidence>
<protein>
    <submittedName>
        <fullName evidence="3">Uncharacterized protein</fullName>
    </submittedName>
</protein>
<keyword evidence="1" id="KW-1133">Transmembrane helix</keyword>
<keyword evidence="1" id="KW-0472">Membrane</keyword>
<accession>A0ABP0ULM2</accession>
<sequence length="173" mass="18214">MGKKGFFLSICCCLLSQLLQCCFSPVFVNASTGAEEVFRGRPEQGSAWELPIRPSDCDPYTLVCAEGHVGYKNGNHADATLLPAVSGDEGSKKPASCTVNCFRADPVCGLDGTTYWCGAAEAKCAGVEVAHDGYCDIWEGGVGANGLHAAQSLQLVHMVWLVLAGFLIVVGLP</sequence>
<evidence type="ECO:0000313" key="4">
    <source>
        <dbReference type="Proteomes" id="UP001497512"/>
    </source>
</evidence>
<organism evidence="3 4">
    <name type="scientific">Sphagnum troendelagicum</name>
    <dbReference type="NCBI Taxonomy" id="128251"/>
    <lineage>
        <taxon>Eukaryota</taxon>
        <taxon>Viridiplantae</taxon>
        <taxon>Streptophyta</taxon>
        <taxon>Embryophyta</taxon>
        <taxon>Bryophyta</taxon>
        <taxon>Sphagnophytina</taxon>
        <taxon>Sphagnopsida</taxon>
        <taxon>Sphagnales</taxon>
        <taxon>Sphagnaceae</taxon>
        <taxon>Sphagnum</taxon>
    </lineage>
</organism>
<keyword evidence="2" id="KW-0732">Signal</keyword>
<proteinExistence type="predicted"/>
<reference evidence="3" key="1">
    <citation type="submission" date="2024-02" db="EMBL/GenBank/DDBJ databases">
        <authorList>
            <consortium name="ELIXIR-Norway"/>
            <consortium name="Elixir Norway"/>
        </authorList>
    </citation>
    <scope>NUCLEOTIDE SEQUENCE</scope>
</reference>
<dbReference type="PANTHER" id="PTHR34376">
    <property type="entry name" value="SERINE PROTEASE INHIBITOR, KAZAL-TYPE FAMILY PROTEIN"/>
    <property type="match status" value="1"/>
</dbReference>
<feature type="transmembrane region" description="Helical" evidence="1">
    <location>
        <begin position="155"/>
        <end position="172"/>
    </location>
</feature>
<evidence type="ECO:0000256" key="1">
    <source>
        <dbReference type="SAM" id="Phobius"/>
    </source>
</evidence>
<dbReference type="EMBL" id="OZ019896">
    <property type="protein sequence ID" value="CAK9224347.1"/>
    <property type="molecule type" value="Genomic_DNA"/>
</dbReference>
<dbReference type="Proteomes" id="UP001497512">
    <property type="component" value="Chromosome 4"/>
</dbReference>
<feature type="chain" id="PRO_5047435698" evidence="2">
    <location>
        <begin position="31"/>
        <end position="173"/>
    </location>
</feature>
<keyword evidence="4" id="KW-1185">Reference proteome</keyword>
<gene>
    <name evidence="3" type="ORF">CSSPTR1EN2_LOCUS17286</name>
</gene>
<keyword evidence="1" id="KW-0812">Transmembrane</keyword>
<evidence type="ECO:0000256" key="2">
    <source>
        <dbReference type="SAM" id="SignalP"/>
    </source>
</evidence>
<dbReference type="Gene3D" id="3.30.60.30">
    <property type="match status" value="1"/>
</dbReference>
<feature type="signal peptide" evidence="2">
    <location>
        <begin position="1"/>
        <end position="30"/>
    </location>
</feature>